<reference evidence="1" key="1">
    <citation type="submission" date="2019-10" db="EMBL/GenBank/DDBJ databases">
        <authorList>
            <consortium name="DOE Joint Genome Institute"/>
            <person name="Kuo A."/>
            <person name="Miyauchi S."/>
            <person name="Kiss E."/>
            <person name="Drula E."/>
            <person name="Kohler A."/>
            <person name="Sanchez-Garcia M."/>
            <person name="Andreopoulos B."/>
            <person name="Barry K.W."/>
            <person name="Bonito G."/>
            <person name="Buee M."/>
            <person name="Carver A."/>
            <person name="Chen C."/>
            <person name="Cichocki N."/>
            <person name="Clum A."/>
            <person name="Culley D."/>
            <person name="Crous P.W."/>
            <person name="Fauchery L."/>
            <person name="Girlanda M."/>
            <person name="Hayes R."/>
            <person name="Keri Z."/>
            <person name="Labutti K."/>
            <person name="Lipzen A."/>
            <person name="Lombard V."/>
            <person name="Magnuson J."/>
            <person name="Maillard F."/>
            <person name="Morin E."/>
            <person name="Murat C."/>
            <person name="Nolan M."/>
            <person name="Ohm R."/>
            <person name="Pangilinan J."/>
            <person name="Pereira M."/>
            <person name="Perotto S."/>
            <person name="Peter M."/>
            <person name="Riley R."/>
            <person name="Sitrit Y."/>
            <person name="Stielow B."/>
            <person name="Szollosi G."/>
            <person name="Zifcakova L."/>
            <person name="Stursova M."/>
            <person name="Spatafora J.W."/>
            <person name="Tedersoo L."/>
            <person name="Vaario L.-M."/>
            <person name="Yamada A."/>
            <person name="Yan M."/>
            <person name="Wang P."/>
            <person name="Xu J."/>
            <person name="Bruns T."/>
            <person name="Baldrian P."/>
            <person name="Vilgalys R."/>
            <person name="Henrissat B."/>
            <person name="Grigoriev I.V."/>
            <person name="Hibbett D."/>
            <person name="Nagy L.G."/>
            <person name="Martin F.M."/>
        </authorList>
    </citation>
    <scope>NUCLEOTIDE SEQUENCE</scope>
    <source>
        <strain evidence="1">P2</strain>
    </source>
</reference>
<dbReference type="Proteomes" id="UP000886501">
    <property type="component" value="Unassembled WGS sequence"/>
</dbReference>
<feature type="non-terminal residue" evidence="1">
    <location>
        <position position="57"/>
    </location>
</feature>
<evidence type="ECO:0000313" key="1">
    <source>
        <dbReference type="EMBL" id="KAF9647010.1"/>
    </source>
</evidence>
<sequence>MLSNLSSPVLSLVADVVKDLEGEVAVYSLWSVFTKCKNSVQDGRRLENLSWRLWHRE</sequence>
<reference evidence="1" key="2">
    <citation type="journal article" date="2020" name="Nat. Commun.">
        <title>Large-scale genome sequencing of mycorrhizal fungi provides insights into the early evolution of symbiotic traits.</title>
        <authorList>
            <person name="Miyauchi S."/>
            <person name="Kiss E."/>
            <person name="Kuo A."/>
            <person name="Drula E."/>
            <person name="Kohler A."/>
            <person name="Sanchez-Garcia M."/>
            <person name="Morin E."/>
            <person name="Andreopoulos B."/>
            <person name="Barry K.W."/>
            <person name="Bonito G."/>
            <person name="Buee M."/>
            <person name="Carver A."/>
            <person name="Chen C."/>
            <person name="Cichocki N."/>
            <person name="Clum A."/>
            <person name="Culley D."/>
            <person name="Crous P.W."/>
            <person name="Fauchery L."/>
            <person name="Girlanda M."/>
            <person name="Hayes R.D."/>
            <person name="Keri Z."/>
            <person name="LaButti K."/>
            <person name="Lipzen A."/>
            <person name="Lombard V."/>
            <person name="Magnuson J."/>
            <person name="Maillard F."/>
            <person name="Murat C."/>
            <person name="Nolan M."/>
            <person name="Ohm R.A."/>
            <person name="Pangilinan J."/>
            <person name="Pereira M.F."/>
            <person name="Perotto S."/>
            <person name="Peter M."/>
            <person name="Pfister S."/>
            <person name="Riley R."/>
            <person name="Sitrit Y."/>
            <person name="Stielow J.B."/>
            <person name="Szollosi G."/>
            <person name="Zifcakova L."/>
            <person name="Stursova M."/>
            <person name="Spatafora J.W."/>
            <person name="Tedersoo L."/>
            <person name="Vaario L.M."/>
            <person name="Yamada A."/>
            <person name="Yan M."/>
            <person name="Wang P."/>
            <person name="Xu J."/>
            <person name="Bruns T."/>
            <person name="Baldrian P."/>
            <person name="Vilgalys R."/>
            <person name="Dunand C."/>
            <person name="Henrissat B."/>
            <person name="Grigoriev I.V."/>
            <person name="Hibbett D."/>
            <person name="Nagy L.G."/>
            <person name="Martin F.M."/>
        </authorList>
    </citation>
    <scope>NUCLEOTIDE SEQUENCE</scope>
    <source>
        <strain evidence="1">P2</strain>
    </source>
</reference>
<dbReference type="EMBL" id="MU118043">
    <property type="protein sequence ID" value="KAF9647010.1"/>
    <property type="molecule type" value="Genomic_DNA"/>
</dbReference>
<proteinExistence type="predicted"/>
<gene>
    <name evidence="1" type="ORF">BDM02DRAFT_3084091</name>
</gene>
<organism evidence="1 2">
    <name type="scientific">Thelephora ganbajun</name>
    <name type="common">Ganba fungus</name>
    <dbReference type="NCBI Taxonomy" id="370292"/>
    <lineage>
        <taxon>Eukaryota</taxon>
        <taxon>Fungi</taxon>
        <taxon>Dikarya</taxon>
        <taxon>Basidiomycota</taxon>
        <taxon>Agaricomycotina</taxon>
        <taxon>Agaricomycetes</taxon>
        <taxon>Thelephorales</taxon>
        <taxon>Thelephoraceae</taxon>
        <taxon>Thelephora</taxon>
    </lineage>
</organism>
<accession>A0ACB6ZC90</accession>
<comment type="caution">
    <text evidence="1">The sequence shown here is derived from an EMBL/GenBank/DDBJ whole genome shotgun (WGS) entry which is preliminary data.</text>
</comment>
<name>A0ACB6ZC90_THEGA</name>
<keyword evidence="2" id="KW-1185">Reference proteome</keyword>
<protein>
    <submittedName>
        <fullName evidence="1">DUF1752-domain-containing protein</fullName>
    </submittedName>
</protein>
<evidence type="ECO:0000313" key="2">
    <source>
        <dbReference type="Proteomes" id="UP000886501"/>
    </source>
</evidence>